<evidence type="ECO:0000313" key="1">
    <source>
        <dbReference type="EMBL" id="KAJ9104600.1"/>
    </source>
</evidence>
<sequence length="244" mass="27669">MDGAKLSQETTASHQGPPTGKELSLNKSAQYLPQPSATIDASRSQPATSQQHQQGGSQLTDKQKAQMFIYLQDEVDTLRKRDEERMSQQVRLAKALREARKQNEAIQEAARTKQDYHDTAPIVRSSMSRGEAREIRLTNARELLGLRIDPEDVGKGGAWTYRLSRLFQGPILEAVTDTAPVWKKIHRLKKKNIIIEFAKRVKEVPCLKGLFYFNSPWDQHAGPEISQAGWTLREVMKVTMNDMK</sequence>
<protein>
    <submittedName>
        <fullName evidence="1">Uncharacterized protein</fullName>
    </submittedName>
</protein>
<comment type="caution">
    <text evidence="1">The sequence shown here is derived from an EMBL/GenBank/DDBJ whole genome shotgun (WGS) entry which is preliminary data.</text>
</comment>
<dbReference type="EMBL" id="JASBWT010000005">
    <property type="protein sequence ID" value="KAJ9104600.1"/>
    <property type="molecule type" value="Genomic_DNA"/>
</dbReference>
<accession>A0ACC2VZT6</accession>
<name>A0ACC2VZT6_9TREE</name>
<keyword evidence="2" id="KW-1185">Reference proteome</keyword>
<evidence type="ECO:0000313" key="2">
    <source>
        <dbReference type="Proteomes" id="UP001227268"/>
    </source>
</evidence>
<dbReference type="Proteomes" id="UP001227268">
    <property type="component" value="Unassembled WGS sequence"/>
</dbReference>
<proteinExistence type="predicted"/>
<organism evidence="1 2">
    <name type="scientific">Naganishia friedmannii</name>
    <dbReference type="NCBI Taxonomy" id="89922"/>
    <lineage>
        <taxon>Eukaryota</taxon>
        <taxon>Fungi</taxon>
        <taxon>Dikarya</taxon>
        <taxon>Basidiomycota</taxon>
        <taxon>Agaricomycotina</taxon>
        <taxon>Tremellomycetes</taxon>
        <taxon>Filobasidiales</taxon>
        <taxon>Filobasidiaceae</taxon>
        <taxon>Naganishia</taxon>
    </lineage>
</organism>
<reference evidence="1" key="1">
    <citation type="submission" date="2023-04" db="EMBL/GenBank/DDBJ databases">
        <title>Draft Genome sequencing of Naganishia species isolated from polar environments using Oxford Nanopore Technology.</title>
        <authorList>
            <person name="Leo P."/>
            <person name="Venkateswaran K."/>
        </authorList>
    </citation>
    <scope>NUCLEOTIDE SEQUENCE</scope>
    <source>
        <strain evidence="1">MNA-CCFEE 5423</strain>
    </source>
</reference>
<gene>
    <name evidence="1" type="ORF">QFC21_002098</name>
</gene>